<sequence length="750" mass="79950">MSEAPTNTPLTETETSCPGRGAARRAVPQTRDPGSAADVTGAPDQPRTTPQGRRAALHPGNGRLLRNAAVALFAIVAVSIGGLAAYAISLGPLPLDEARRTSVSVVDRHGKLLRAYAMTDGRWRLPVDAKTSVDPRFLQQLIAYEDKRFWSHHGVDPLATGRAALQLVTHGQIVSGGSTITMQLARLMEPRRERSLGAKLRQMVRAVELEWKLDKQQILDLYLALAPYGGNLEGVRAASIAYFGKEPKRLTLAESALLVALPQSPETRRLDRHPDAARAARDRVLARMVEDGVVSAEDAAQARAAPVLRQRKPMPVLAPHSADQAAAAVKDAPVIRLTLDAGIQRALEALARDRATALGPDISIGIVAVDNDSGDVLAHVGSADYFDDRRAGQVDMTRAVRSPGSTLKPFIYGLAFEDGFVHPESLIDDRPVRFGAYAPENFDMTFQGTVTVRKALQLSLNVPAIELLDRVGSSRLASRLKQAGASLVLPKDEAPGLAMGLGGVGVRLIDLVQLYSGVARLGSVAPLREIASKNNGERETLRLLDKVAAWQIGNVLIGTPPPENAARNQIAFKTGTSYGYRDAWSVGFDGKITIGVWVGRPDGAPVPGLIGRVAAAPVLFDAFARTGQLRAALPKPPRGTLTASNTQLPLPLRRFRSAGELVRSGNEQALRIQFPLNGSRIDAQSQASTGALPVKVAGGVLPMTVMVNGLSAGEIDGRRQRLIAPPGPGFVRLTVMDAVGAADTVVVRIQ</sequence>
<comment type="pathway">
    <text evidence="1">Cell wall biogenesis; peptidoglycan biosynthesis.</text>
</comment>
<feature type="domain" description="Penicillin-binding protein transpeptidase" evidence="14">
    <location>
        <begin position="365"/>
        <end position="580"/>
    </location>
</feature>
<dbReference type="PANTHER" id="PTHR32282">
    <property type="entry name" value="BINDING PROTEIN TRANSPEPTIDASE, PUTATIVE-RELATED"/>
    <property type="match status" value="1"/>
</dbReference>
<dbReference type="GO" id="GO:0006508">
    <property type="term" value="P:proteolysis"/>
    <property type="evidence" value="ECO:0007669"/>
    <property type="project" value="UniProtKB-KW"/>
</dbReference>
<keyword evidence="13" id="KW-0472">Membrane</keyword>
<comment type="similarity">
    <text evidence="2">In the C-terminal section; belongs to the transpeptidase family.</text>
</comment>
<dbReference type="InterPro" id="IPR050396">
    <property type="entry name" value="Glycosyltr_51/Transpeptidase"/>
</dbReference>
<dbReference type="Pfam" id="PF06832">
    <property type="entry name" value="BiPBP_C"/>
    <property type="match status" value="1"/>
</dbReference>
<comment type="similarity">
    <text evidence="3">In the N-terminal section; belongs to the glycosyltransferase 51 family.</text>
</comment>
<dbReference type="RefSeq" id="WP_244526145.1">
    <property type="nucleotide sequence ID" value="NZ_FODT01000018.1"/>
</dbReference>
<keyword evidence="7" id="KW-0808">Transferase</keyword>
<keyword evidence="8" id="KW-0378">Hydrolase</keyword>
<comment type="catalytic activity">
    <reaction evidence="11">
        <text>[GlcNAc-(1-&gt;4)-Mur2Ac(oyl-L-Ala-gamma-D-Glu-L-Lys-D-Ala-D-Ala)](n)-di-trans,octa-cis-undecaprenyl diphosphate + beta-D-GlcNAc-(1-&gt;4)-Mur2Ac(oyl-L-Ala-gamma-D-Glu-L-Lys-D-Ala-D-Ala)-di-trans,octa-cis-undecaprenyl diphosphate = [GlcNAc-(1-&gt;4)-Mur2Ac(oyl-L-Ala-gamma-D-Glu-L-Lys-D-Ala-D-Ala)](n+1)-di-trans,octa-cis-undecaprenyl diphosphate + di-trans,octa-cis-undecaprenyl diphosphate + H(+)</text>
        <dbReference type="Rhea" id="RHEA:23708"/>
        <dbReference type="Rhea" id="RHEA-COMP:9602"/>
        <dbReference type="Rhea" id="RHEA-COMP:9603"/>
        <dbReference type="ChEBI" id="CHEBI:15378"/>
        <dbReference type="ChEBI" id="CHEBI:58405"/>
        <dbReference type="ChEBI" id="CHEBI:60033"/>
        <dbReference type="ChEBI" id="CHEBI:78435"/>
        <dbReference type="EC" id="2.4.99.28"/>
    </reaction>
</comment>
<keyword evidence="13" id="KW-1133">Transmembrane helix</keyword>
<dbReference type="Gene3D" id="1.10.3810.10">
    <property type="entry name" value="Biosynthetic peptidoglycan transglycosylase-like"/>
    <property type="match status" value="1"/>
</dbReference>
<dbReference type="Pfam" id="PF00905">
    <property type="entry name" value="Transpeptidase"/>
    <property type="match status" value="1"/>
</dbReference>
<organism evidence="17 18">
    <name type="scientific">Rhodopseudomonas pseudopalustris</name>
    <dbReference type="NCBI Taxonomy" id="1513892"/>
    <lineage>
        <taxon>Bacteria</taxon>
        <taxon>Pseudomonadati</taxon>
        <taxon>Pseudomonadota</taxon>
        <taxon>Alphaproteobacteria</taxon>
        <taxon>Hyphomicrobiales</taxon>
        <taxon>Nitrobacteraceae</taxon>
        <taxon>Rhodopseudomonas</taxon>
    </lineage>
</organism>
<evidence type="ECO:0000256" key="12">
    <source>
        <dbReference type="SAM" id="MobiDB-lite"/>
    </source>
</evidence>
<evidence type="ECO:0000256" key="2">
    <source>
        <dbReference type="ARBA" id="ARBA00007090"/>
    </source>
</evidence>
<dbReference type="EMBL" id="FODT01000018">
    <property type="protein sequence ID" value="SEP36723.1"/>
    <property type="molecule type" value="Genomic_DNA"/>
</dbReference>
<evidence type="ECO:0000256" key="13">
    <source>
        <dbReference type="SAM" id="Phobius"/>
    </source>
</evidence>
<evidence type="ECO:0000259" key="16">
    <source>
        <dbReference type="Pfam" id="PF06832"/>
    </source>
</evidence>
<dbReference type="Proteomes" id="UP000199615">
    <property type="component" value="Unassembled WGS sequence"/>
</dbReference>
<keyword evidence="5" id="KW-0645">Protease</keyword>
<reference evidence="18" key="1">
    <citation type="submission" date="2016-10" db="EMBL/GenBank/DDBJ databases">
        <authorList>
            <person name="Varghese N."/>
            <person name="Submissions S."/>
        </authorList>
    </citation>
    <scope>NUCLEOTIDE SEQUENCE [LARGE SCALE GENOMIC DNA]</scope>
    <source>
        <strain evidence="18">DSM 123</strain>
    </source>
</reference>
<evidence type="ECO:0000256" key="8">
    <source>
        <dbReference type="ARBA" id="ARBA00022801"/>
    </source>
</evidence>
<proteinExistence type="inferred from homology"/>
<dbReference type="InterPro" id="IPR012338">
    <property type="entry name" value="Beta-lactam/transpept-like"/>
</dbReference>
<feature type="domain" description="Glycosyl transferase family 51" evidence="15">
    <location>
        <begin position="120"/>
        <end position="288"/>
    </location>
</feature>
<dbReference type="InterPro" id="IPR011815">
    <property type="entry name" value="PBP_1c"/>
</dbReference>
<evidence type="ECO:0000256" key="4">
    <source>
        <dbReference type="ARBA" id="ARBA00022645"/>
    </source>
</evidence>
<protein>
    <recommendedName>
        <fullName evidence="10">peptidoglycan glycosyltransferase</fullName>
        <ecNumber evidence="10">2.4.99.28</ecNumber>
    </recommendedName>
</protein>
<dbReference type="InterPro" id="IPR009647">
    <property type="entry name" value="PBP_C"/>
</dbReference>
<dbReference type="SUPFAM" id="SSF56601">
    <property type="entry name" value="beta-lactamase/transpeptidase-like"/>
    <property type="match status" value="1"/>
</dbReference>
<evidence type="ECO:0000313" key="18">
    <source>
        <dbReference type="Proteomes" id="UP000199615"/>
    </source>
</evidence>
<dbReference type="PANTHER" id="PTHR32282:SF15">
    <property type="entry name" value="PENICILLIN-BINDING PROTEIN 1C"/>
    <property type="match status" value="1"/>
</dbReference>
<feature type="region of interest" description="Disordered" evidence="12">
    <location>
        <begin position="1"/>
        <end position="54"/>
    </location>
</feature>
<keyword evidence="6" id="KW-0328">Glycosyltransferase</keyword>
<keyword evidence="9" id="KW-0511">Multifunctional enzyme</keyword>
<evidence type="ECO:0000259" key="14">
    <source>
        <dbReference type="Pfam" id="PF00905"/>
    </source>
</evidence>
<dbReference type="InterPro" id="IPR001264">
    <property type="entry name" value="Glyco_trans_51"/>
</dbReference>
<dbReference type="UniPathway" id="UPA00219"/>
<dbReference type="InterPro" id="IPR001460">
    <property type="entry name" value="PCN-bd_Tpept"/>
</dbReference>
<dbReference type="GO" id="GO:0008658">
    <property type="term" value="F:penicillin binding"/>
    <property type="evidence" value="ECO:0007669"/>
    <property type="project" value="InterPro"/>
</dbReference>
<keyword evidence="13" id="KW-0812">Transmembrane</keyword>
<keyword evidence="18" id="KW-1185">Reference proteome</keyword>
<dbReference type="EC" id="2.4.99.28" evidence="10"/>
<name>A0A1H8XAE2_9BRAD</name>
<evidence type="ECO:0000256" key="10">
    <source>
        <dbReference type="ARBA" id="ARBA00044770"/>
    </source>
</evidence>
<evidence type="ECO:0000256" key="5">
    <source>
        <dbReference type="ARBA" id="ARBA00022670"/>
    </source>
</evidence>
<dbReference type="Gene3D" id="3.40.710.10">
    <property type="entry name" value="DD-peptidase/beta-lactamase superfamily"/>
    <property type="match status" value="1"/>
</dbReference>
<dbReference type="GO" id="GO:0030288">
    <property type="term" value="C:outer membrane-bounded periplasmic space"/>
    <property type="evidence" value="ECO:0007669"/>
    <property type="project" value="TreeGrafter"/>
</dbReference>
<evidence type="ECO:0000256" key="6">
    <source>
        <dbReference type="ARBA" id="ARBA00022676"/>
    </source>
</evidence>
<dbReference type="GO" id="GO:0009252">
    <property type="term" value="P:peptidoglycan biosynthetic process"/>
    <property type="evidence" value="ECO:0007669"/>
    <property type="project" value="UniProtKB-UniPathway"/>
</dbReference>
<dbReference type="AlphaFoldDB" id="A0A1H8XAE2"/>
<dbReference type="InterPro" id="IPR036950">
    <property type="entry name" value="PBP_transglycosylase"/>
</dbReference>
<dbReference type="NCBIfam" id="TIGR02073">
    <property type="entry name" value="PBP_1c"/>
    <property type="match status" value="1"/>
</dbReference>
<feature type="transmembrane region" description="Helical" evidence="13">
    <location>
        <begin position="64"/>
        <end position="88"/>
    </location>
</feature>
<evidence type="ECO:0000256" key="1">
    <source>
        <dbReference type="ARBA" id="ARBA00004752"/>
    </source>
</evidence>
<keyword evidence="4" id="KW-0121">Carboxypeptidase</keyword>
<evidence type="ECO:0000256" key="7">
    <source>
        <dbReference type="ARBA" id="ARBA00022679"/>
    </source>
</evidence>
<feature type="compositionally biased region" description="Polar residues" evidence="12">
    <location>
        <begin position="1"/>
        <end position="16"/>
    </location>
</feature>
<dbReference type="GO" id="GO:0008955">
    <property type="term" value="F:peptidoglycan glycosyltransferase activity"/>
    <property type="evidence" value="ECO:0007669"/>
    <property type="project" value="UniProtKB-EC"/>
</dbReference>
<feature type="domain" description="Penicillin-binding C-terminal" evidence="16">
    <location>
        <begin position="663"/>
        <end position="747"/>
    </location>
</feature>
<evidence type="ECO:0000256" key="9">
    <source>
        <dbReference type="ARBA" id="ARBA00023268"/>
    </source>
</evidence>
<evidence type="ECO:0000259" key="15">
    <source>
        <dbReference type="Pfam" id="PF00912"/>
    </source>
</evidence>
<evidence type="ECO:0000313" key="17">
    <source>
        <dbReference type="EMBL" id="SEP36723.1"/>
    </source>
</evidence>
<dbReference type="Pfam" id="PF00912">
    <property type="entry name" value="Transgly"/>
    <property type="match status" value="1"/>
</dbReference>
<gene>
    <name evidence="17" type="ORF">SAMN05444123_11819</name>
</gene>
<evidence type="ECO:0000256" key="11">
    <source>
        <dbReference type="ARBA" id="ARBA00049902"/>
    </source>
</evidence>
<dbReference type="GO" id="GO:0004180">
    <property type="term" value="F:carboxypeptidase activity"/>
    <property type="evidence" value="ECO:0007669"/>
    <property type="project" value="UniProtKB-KW"/>
</dbReference>
<accession>A0A1H8XAE2</accession>
<dbReference type="SUPFAM" id="SSF53955">
    <property type="entry name" value="Lysozyme-like"/>
    <property type="match status" value="1"/>
</dbReference>
<evidence type="ECO:0000256" key="3">
    <source>
        <dbReference type="ARBA" id="ARBA00007739"/>
    </source>
</evidence>
<dbReference type="InterPro" id="IPR023346">
    <property type="entry name" value="Lysozyme-like_dom_sf"/>
</dbReference>